<name>A0ABT7QQJ9_9BACT</name>
<dbReference type="InterPro" id="IPR039420">
    <property type="entry name" value="WalR-like"/>
</dbReference>
<evidence type="ECO:0000256" key="5">
    <source>
        <dbReference type="ARBA" id="ARBA00023163"/>
    </source>
</evidence>
<evidence type="ECO:0000259" key="8">
    <source>
        <dbReference type="PROSITE" id="PS50110"/>
    </source>
</evidence>
<evidence type="ECO:0000259" key="9">
    <source>
        <dbReference type="PROSITE" id="PS51755"/>
    </source>
</evidence>
<dbReference type="InterPro" id="IPR001867">
    <property type="entry name" value="OmpR/PhoB-type_DNA-bd"/>
</dbReference>
<accession>A0ABT7QQJ9</accession>
<keyword evidence="11" id="KW-1185">Reference proteome</keyword>
<dbReference type="Gene3D" id="1.10.10.10">
    <property type="entry name" value="Winged helix-like DNA-binding domain superfamily/Winged helix DNA-binding domain"/>
    <property type="match status" value="1"/>
</dbReference>
<feature type="domain" description="OmpR/PhoB-type" evidence="9">
    <location>
        <begin position="124"/>
        <end position="224"/>
    </location>
</feature>
<evidence type="ECO:0000256" key="3">
    <source>
        <dbReference type="ARBA" id="ARBA00023015"/>
    </source>
</evidence>
<dbReference type="Gene3D" id="6.10.250.690">
    <property type="match status" value="1"/>
</dbReference>
<evidence type="ECO:0000256" key="7">
    <source>
        <dbReference type="PROSITE-ProRule" id="PRU01091"/>
    </source>
</evidence>
<keyword evidence="4 7" id="KW-0238">DNA-binding</keyword>
<dbReference type="RefSeq" id="WP_038000240.1">
    <property type="nucleotide sequence ID" value="NZ_JAQIBC010000001.1"/>
</dbReference>
<dbReference type="InterPro" id="IPR016032">
    <property type="entry name" value="Sig_transdc_resp-reg_C-effctor"/>
</dbReference>
<dbReference type="PROSITE" id="PS51755">
    <property type="entry name" value="OMPR_PHOB"/>
    <property type="match status" value="1"/>
</dbReference>
<dbReference type="Pfam" id="PF00072">
    <property type="entry name" value="Response_reg"/>
    <property type="match status" value="1"/>
</dbReference>
<feature type="DNA-binding region" description="OmpR/PhoB-type" evidence="7">
    <location>
        <begin position="124"/>
        <end position="224"/>
    </location>
</feature>
<keyword evidence="5" id="KW-0804">Transcription</keyword>
<dbReference type="Proteomes" id="UP001169066">
    <property type="component" value="Unassembled WGS sequence"/>
</dbReference>
<proteinExistence type="predicted"/>
<dbReference type="Pfam" id="PF00486">
    <property type="entry name" value="Trans_reg_C"/>
    <property type="match status" value="1"/>
</dbReference>
<evidence type="ECO:0000313" key="10">
    <source>
        <dbReference type="EMBL" id="MDM5263047.1"/>
    </source>
</evidence>
<gene>
    <name evidence="10" type="ORF">PF327_02440</name>
</gene>
<comment type="caution">
    <text evidence="10">The sequence shown here is derived from an EMBL/GenBank/DDBJ whole genome shotgun (WGS) entry which is preliminary data.</text>
</comment>
<dbReference type="Gene3D" id="3.40.50.2300">
    <property type="match status" value="1"/>
</dbReference>
<dbReference type="InterPro" id="IPR001789">
    <property type="entry name" value="Sig_transdc_resp-reg_receiver"/>
</dbReference>
<dbReference type="PANTHER" id="PTHR48111">
    <property type="entry name" value="REGULATOR OF RPOS"/>
    <property type="match status" value="1"/>
</dbReference>
<feature type="modified residue" description="4-aspartylphosphate" evidence="6">
    <location>
        <position position="52"/>
    </location>
</feature>
<keyword evidence="3" id="KW-0805">Transcription regulation</keyword>
<protein>
    <submittedName>
        <fullName evidence="10">Response regulator transcription factor</fullName>
    </submittedName>
</protein>
<evidence type="ECO:0000256" key="4">
    <source>
        <dbReference type="ARBA" id="ARBA00023125"/>
    </source>
</evidence>
<dbReference type="SMART" id="SM00448">
    <property type="entry name" value="REC"/>
    <property type="match status" value="1"/>
</dbReference>
<dbReference type="SUPFAM" id="SSF46894">
    <property type="entry name" value="C-terminal effector domain of the bipartite response regulators"/>
    <property type="match status" value="1"/>
</dbReference>
<sequence length="226" mass="25828">MIKILIIEDDPELALILTNYLTKYDMEVIGAEDPYIGLSLLTQHEFDLIILDLTLPGMDGLEVIPKIRELSNIPIIISSARDDITDKVIGMERGADDYMPKPYDPRELVTRIKTILRRTHSVDEKVQEREALFVADPNAREIRFKGKSLELTAAEYDILGMLLQHKNGSVSREQLLYESEHIDDESSIKNIDVIISRIRQKIAKIDPDNIYIKPIRGVGYLLTDRV</sequence>
<keyword evidence="1 6" id="KW-0597">Phosphoprotein</keyword>
<dbReference type="PROSITE" id="PS50110">
    <property type="entry name" value="RESPONSE_REGULATORY"/>
    <property type="match status" value="1"/>
</dbReference>
<dbReference type="InterPro" id="IPR011006">
    <property type="entry name" value="CheY-like_superfamily"/>
</dbReference>
<keyword evidence="2" id="KW-0902">Two-component regulatory system</keyword>
<feature type="domain" description="Response regulatory" evidence="8">
    <location>
        <begin position="3"/>
        <end position="116"/>
    </location>
</feature>
<dbReference type="SUPFAM" id="SSF52172">
    <property type="entry name" value="CheY-like"/>
    <property type="match status" value="1"/>
</dbReference>
<evidence type="ECO:0000256" key="2">
    <source>
        <dbReference type="ARBA" id="ARBA00023012"/>
    </source>
</evidence>
<evidence type="ECO:0000256" key="6">
    <source>
        <dbReference type="PROSITE-ProRule" id="PRU00169"/>
    </source>
</evidence>
<evidence type="ECO:0000256" key="1">
    <source>
        <dbReference type="ARBA" id="ARBA00022553"/>
    </source>
</evidence>
<organism evidence="10 11">
    <name type="scientific">Sulfurovum xiamenensis</name>
    <dbReference type="NCBI Taxonomy" id="3019066"/>
    <lineage>
        <taxon>Bacteria</taxon>
        <taxon>Pseudomonadati</taxon>
        <taxon>Campylobacterota</taxon>
        <taxon>Epsilonproteobacteria</taxon>
        <taxon>Campylobacterales</taxon>
        <taxon>Sulfurovaceae</taxon>
        <taxon>Sulfurovum</taxon>
    </lineage>
</organism>
<dbReference type="EMBL" id="JAQIBC010000001">
    <property type="protein sequence ID" value="MDM5263047.1"/>
    <property type="molecule type" value="Genomic_DNA"/>
</dbReference>
<dbReference type="SMART" id="SM00862">
    <property type="entry name" value="Trans_reg_C"/>
    <property type="match status" value="1"/>
</dbReference>
<dbReference type="CDD" id="cd00383">
    <property type="entry name" value="trans_reg_C"/>
    <property type="match status" value="1"/>
</dbReference>
<dbReference type="PANTHER" id="PTHR48111:SF22">
    <property type="entry name" value="REGULATOR OF RPOS"/>
    <property type="match status" value="1"/>
</dbReference>
<evidence type="ECO:0000313" key="11">
    <source>
        <dbReference type="Proteomes" id="UP001169066"/>
    </source>
</evidence>
<reference evidence="10" key="1">
    <citation type="submission" date="2023-01" db="EMBL/GenBank/DDBJ databases">
        <title>Sulfurovum sp. XTW-4 genome assembly.</title>
        <authorList>
            <person name="Wang J."/>
        </authorList>
    </citation>
    <scope>NUCLEOTIDE SEQUENCE</scope>
    <source>
        <strain evidence="10">XTW-4</strain>
    </source>
</reference>
<dbReference type="InterPro" id="IPR036388">
    <property type="entry name" value="WH-like_DNA-bd_sf"/>
</dbReference>